<feature type="compositionally biased region" description="Low complexity" evidence="9">
    <location>
        <begin position="3348"/>
        <end position="3380"/>
    </location>
</feature>
<dbReference type="InterPro" id="IPR002919">
    <property type="entry name" value="TIL_dom"/>
</dbReference>
<feature type="domain" description="VWFD" evidence="13">
    <location>
        <begin position="3573"/>
        <end position="3756"/>
    </location>
</feature>
<feature type="region of interest" description="Disordered" evidence="9">
    <location>
        <begin position="1835"/>
        <end position="2106"/>
    </location>
</feature>
<feature type="compositionally biased region" description="Low complexity" evidence="9">
    <location>
        <begin position="2140"/>
        <end position="2174"/>
    </location>
</feature>
<dbReference type="PROSITE" id="PS01185">
    <property type="entry name" value="CTCK_1"/>
    <property type="match status" value="1"/>
</dbReference>
<feature type="chain" id="PRO_5021408881" evidence="10">
    <location>
        <begin position="20"/>
        <end position="4258"/>
    </location>
</feature>
<feature type="region of interest" description="Disordered" evidence="9">
    <location>
        <begin position="188"/>
        <end position="208"/>
    </location>
</feature>
<evidence type="ECO:0000256" key="4">
    <source>
        <dbReference type="ARBA" id="ARBA00022737"/>
    </source>
</evidence>
<dbReference type="STRING" id="8187.ENSLCAP00010022564"/>
<evidence type="ECO:0000256" key="10">
    <source>
        <dbReference type="SAM" id="SignalP"/>
    </source>
</evidence>
<organism evidence="14 15">
    <name type="scientific">Lates calcarifer</name>
    <name type="common">Barramundi</name>
    <name type="synonym">Holocentrus calcarifer</name>
    <dbReference type="NCBI Taxonomy" id="8187"/>
    <lineage>
        <taxon>Eukaryota</taxon>
        <taxon>Metazoa</taxon>
        <taxon>Chordata</taxon>
        <taxon>Craniata</taxon>
        <taxon>Vertebrata</taxon>
        <taxon>Euteleostomi</taxon>
        <taxon>Actinopterygii</taxon>
        <taxon>Neopterygii</taxon>
        <taxon>Teleostei</taxon>
        <taxon>Neoteleostei</taxon>
        <taxon>Acanthomorphata</taxon>
        <taxon>Carangaria</taxon>
        <taxon>Carangaria incertae sedis</taxon>
        <taxon>Centropomidae</taxon>
        <taxon>Lates</taxon>
    </lineage>
</organism>
<feature type="compositionally biased region" description="Acidic residues" evidence="9">
    <location>
        <begin position="196"/>
        <end position="207"/>
    </location>
</feature>
<dbReference type="GO" id="GO:0005576">
    <property type="term" value="C:extracellular region"/>
    <property type="evidence" value="ECO:0007669"/>
    <property type="project" value="UniProtKB-SubCell"/>
</dbReference>
<feature type="compositionally biased region" description="Low complexity" evidence="9">
    <location>
        <begin position="1351"/>
        <end position="1454"/>
    </location>
</feature>
<comment type="caution">
    <text evidence="8">Lacks conserved residue(s) required for the propagation of feature annotation.</text>
</comment>
<dbReference type="PROSITE" id="PS01208">
    <property type="entry name" value="VWFC_1"/>
    <property type="match status" value="1"/>
</dbReference>
<feature type="compositionally biased region" description="Low complexity" evidence="9">
    <location>
        <begin position="2408"/>
        <end position="2458"/>
    </location>
</feature>
<evidence type="ECO:0000256" key="9">
    <source>
        <dbReference type="SAM" id="MobiDB-lite"/>
    </source>
</evidence>
<evidence type="ECO:0000259" key="11">
    <source>
        <dbReference type="PROSITE" id="PS01225"/>
    </source>
</evidence>
<evidence type="ECO:0000256" key="2">
    <source>
        <dbReference type="ARBA" id="ARBA00022525"/>
    </source>
</evidence>
<dbReference type="InterPro" id="IPR006207">
    <property type="entry name" value="Cys_knot_C"/>
</dbReference>
<feature type="domain" description="VWFD" evidence="13">
    <location>
        <begin position="28"/>
        <end position="198"/>
    </location>
</feature>
<feature type="compositionally biased region" description="Low complexity" evidence="9">
    <location>
        <begin position="2237"/>
        <end position="2287"/>
    </location>
</feature>
<dbReference type="Gene3D" id="2.10.25.10">
    <property type="entry name" value="Laminin"/>
    <property type="match status" value="4"/>
</dbReference>
<evidence type="ECO:0000256" key="6">
    <source>
        <dbReference type="ARBA" id="ARBA00023157"/>
    </source>
</evidence>
<feature type="compositionally biased region" description="Low complexity" evidence="9">
    <location>
        <begin position="2351"/>
        <end position="2401"/>
    </location>
</feature>
<dbReference type="InterPro" id="IPR050780">
    <property type="entry name" value="Mucin_vWF_Thrombospondin_sf"/>
</dbReference>
<feature type="compositionally biased region" description="Low complexity" evidence="9">
    <location>
        <begin position="2693"/>
        <end position="2742"/>
    </location>
</feature>
<feature type="compositionally biased region" description="Low complexity" evidence="9">
    <location>
        <begin position="1835"/>
        <end position="1879"/>
    </location>
</feature>
<feature type="domain" description="VWFD" evidence="13">
    <location>
        <begin position="864"/>
        <end position="1034"/>
    </location>
</feature>
<feature type="disulfide bond" evidence="8">
    <location>
        <begin position="4188"/>
        <end position="4240"/>
    </location>
</feature>
<dbReference type="GeneTree" id="ENSGT00940000164871"/>
<feature type="domain" description="VWFC" evidence="12">
    <location>
        <begin position="4011"/>
        <end position="4079"/>
    </location>
</feature>
<dbReference type="PROSITE" id="PS50184">
    <property type="entry name" value="VWFC_2"/>
    <property type="match status" value="2"/>
</dbReference>
<feature type="compositionally biased region" description="Low complexity" evidence="9">
    <location>
        <begin position="3120"/>
        <end position="3186"/>
    </location>
</feature>
<keyword evidence="7" id="KW-0325">Glycoprotein</keyword>
<feature type="compositionally biased region" description="Low complexity" evidence="9">
    <location>
        <begin position="2036"/>
        <end position="2104"/>
    </location>
</feature>
<dbReference type="FunFam" id="2.10.25.10:FF:000153">
    <property type="entry name" value="MUC5B isoform 1"/>
    <property type="match status" value="1"/>
</dbReference>
<dbReference type="InterPro" id="IPR014853">
    <property type="entry name" value="VWF/SSPO/ZAN-like_Cys-rich_dom"/>
</dbReference>
<evidence type="ECO:0000256" key="1">
    <source>
        <dbReference type="ARBA" id="ARBA00004613"/>
    </source>
</evidence>
<feature type="compositionally biased region" description="Low complexity" evidence="9">
    <location>
        <begin position="2181"/>
        <end position="2230"/>
    </location>
</feature>
<feature type="compositionally biased region" description="Low complexity" evidence="9">
    <location>
        <begin position="1961"/>
        <end position="2029"/>
    </location>
</feature>
<feature type="compositionally biased region" description="Low complexity" evidence="9">
    <location>
        <begin position="2636"/>
        <end position="2686"/>
    </location>
</feature>
<feature type="disulfide bond" evidence="8">
    <location>
        <begin position="4173"/>
        <end position="4222"/>
    </location>
</feature>
<dbReference type="Pfam" id="PF08742">
    <property type="entry name" value="C8"/>
    <property type="match status" value="4"/>
</dbReference>
<dbReference type="SMART" id="SM00215">
    <property type="entry name" value="VWC_out"/>
    <property type="match status" value="2"/>
</dbReference>
<feature type="compositionally biased region" description="Low complexity" evidence="9">
    <location>
        <begin position="1235"/>
        <end position="1324"/>
    </location>
</feature>
<dbReference type="SUPFAM" id="SSF57567">
    <property type="entry name" value="Serine protease inhibitors"/>
    <property type="match status" value="4"/>
</dbReference>
<feature type="compositionally biased region" description="Low complexity" evidence="9">
    <location>
        <begin position="1888"/>
        <end position="1954"/>
    </location>
</feature>
<keyword evidence="5" id="KW-0186">Copper</keyword>
<feature type="compositionally biased region" description="Low complexity" evidence="9">
    <location>
        <begin position="2995"/>
        <end position="3113"/>
    </location>
</feature>
<dbReference type="Pfam" id="PF01826">
    <property type="entry name" value="TIL"/>
    <property type="match status" value="2"/>
</dbReference>
<reference evidence="14" key="3">
    <citation type="submission" date="2025-09" db="UniProtKB">
        <authorList>
            <consortium name="Ensembl"/>
        </authorList>
    </citation>
    <scope>IDENTIFICATION</scope>
</reference>
<feature type="compositionally biased region" description="Low complexity" evidence="9">
    <location>
        <begin position="2465"/>
        <end position="2515"/>
    </location>
</feature>
<feature type="compositionally biased region" description="Low complexity" evidence="9">
    <location>
        <begin position="1593"/>
        <end position="1643"/>
    </location>
</feature>
<dbReference type="FunFam" id="2.10.25.10:FF:000674">
    <property type="entry name" value="Mucin-2"/>
    <property type="match status" value="1"/>
</dbReference>
<feature type="disulfide bond" evidence="8">
    <location>
        <begin position="4184"/>
        <end position="4238"/>
    </location>
</feature>
<evidence type="ECO:0000256" key="3">
    <source>
        <dbReference type="ARBA" id="ARBA00022729"/>
    </source>
</evidence>
<feature type="compositionally biased region" description="Polar residues" evidence="9">
    <location>
        <begin position="3403"/>
        <end position="3422"/>
    </location>
</feature>
<dbReference type="Pfam" id="PF00094">
    <property type="entry name" value="VWD"/>
    <property type="match status" value="4"/>
</dbReference>
<sequence>MRWRCVWLCFLAIVIDVQARLVRNHVSSICSTWGREHFKTFDGDIYQFPGMCEYNLASDCHESYQEFSVHMKREENDGDPTVSYVVVTINDHSFHLSKSQVTVNSLPVTMPYHNAGVQVEKNAVYIKLQSKVGITVMWNGDDAVMVELDNDYANRTCGLCGDFNGVPVYNEFIHKGRKTTPIEFGNKQKVHRPNDDCEDPYEEETESLEAGTVPDSCKEFQTTCDQMLRSASWSSCTKLINPELYIQACVQDMCGCTNRTNDFCVCSTLSEFSRQCSHAGGQPPNWRTPQFCDKQCPFNMVYEESGSPCMDTCTHQDTSSLCEDHKMDGCFCPPGTVFDDISMRGCIAQSECQCKHGKIYDSGEVYREDRVECMCLEGRWACKSLQMPSTCAVEEGSHVTTFDGKTYTFHGDCYYTLAKVESKDEANPAFTILVQLVPCANEEFDTCLKTLKILLNNDRNNVLIFTSDGTVKQNTQTISLPYHSGDLNIFHASSFHILLQTSFGLQIQVQHVPIMQVYVNLDQSYRTKTRGLCGNFNMVLSDDMKTPQGIVEGTAVTFGNSWKANLMCRDREERLDDPCSLSVENEQYAKHWCALLLSPNSTFAQCRSVVDPEMYYKRCTYASCNCEKSEACLCAVLSSYARACASKGVFLTDWRESVCEKYTRNCPATQTFSYKHQRCQLTCRSLGSMQQSCTSDFLPVDGCSCSEGLYLNENGICVPMAKCPCYHNEVYIKPGKSISIRDEHCVCTNGMFHCHSWRARLSACPFPKVFVNCSTAGTGELGVQCAQTCLNLDNDDCDSTECESGCQCPSGLIDDGKGSCVKEHECPCQHGGHLYAPGTQIPNQCNNCTCKSGKWECTDKKCPGTCVIYGSGHYSTFDQRPYAFQGECSYVAVKNKCGNKTVQDVFGVITENVPCGSTGTTCSKTIRIQLGRVEVKLSKGKYQVEDLGHGSQIQYKIREIGLYLVIDSDIGLAVMWDRKTTVYILLEPQHSGEVCGLCGDFDGDGQNDFTTQGQLVVNNPIEFANSWKVLSSCPDMDMNADPCIAAPNRHHWAKVMCSIITGDTFKDCHNKVDPRPYHENCVKDSCACDTGGDCECFCTAVAAYAQACNEAGVCVAWRTPEICPVFCDYYNGPNECRWHYNPCHTPCYKTCLHPQGICSNPIPHLEGCYPVCPEDKPIFDEDNQICVEKCSGCFYNGTRYEENEVIYNVTDNLGMCYHAICINETVIHGNETCRTSTTTPPTQSTTTATTTPSTTTEAPTTTSTTPPPKHTTTTEEPITTIKSTTPPTETTTTTEEPTTTTKSLTSSTEPTTTTVEPTTTTSTTPPTPPPKPTTTTEEPTTTSTTPPPQPTTTTEEPTTTTSTTPPIPTTTTEEPTTTTSTTPTPKPTTTTQEPTTTIKSTTPGPKPTTTTEEPTTTSTTLPPKPTTTTEELSTTSTTPPIPTTTTEEPTTTSTTPPPQPTTTTEEPTTTTSTTPPIPTTTTEEPTTTTSTTPTPKPTTTTQEPTTTIQSTTPGPKPTTTTEEPTTTSTTPPPQPTTTTQEPTTTTSSTPTPKPTTTTQEPTTTIKSTTPVPKPTTTTEEPITTSTTPPPQPTTTTQEPTTTTSTTPTPKPTTTTQEPTTTIKSTTPGPKPTTTTEEPTTTSTTPPPQPTTTTEEPTTTTSTTPTPKPTTTTQEPTTTIKSTAPPTETTTTTEKPSTTTSTTPTPKPTTTTKETTTTIKTTTPPTEPTTTPCIRPCEWSEWYDVHNPEKDKSDWETYENITNNGKQICEKPKEIDCRSADIPDKDFNDFLGETGQIVACDVGYGLICRKEDQLKPPRKCFNYKIRVCCDVGLCMSTTPSTPSMEPPTTTEKPTTTTKSITPSTEPTTNTVEPTTTTSTTPPTPPPQPTTTTQEPTTTIKSTTPGPKPTTTTEEPTTTSTTLPPKPTTTTEEPSTTSTTPPIPTTTTEEPTTTSTTPPPQPTTTTEEPTTTTSTTPPIPTTTTEEPTTTTSTTPTPKPTTTTQEPTTTIKSTTPGPKPTTTTEEPTTTSTTPPPQPTTTTQEPTTTTSSTPTPKPTTTTQEPTTTIKSTTPGPKPTTTTEEPTTTSTTLPPKPTTTTEEPSTTSTYLLLHRNTTLPNYYYNRRANHNNIYNTKPTTNIYNPKPTTTTQEPTTTIKSTTPGPKPTTTTEEPTTTSTTPPPQPTTTTQEPTTTTSSTPTPKPTTTTQEPTTTIKSTTPGPKPTTTEEPTTTSTTPPPQPTTTTQEPTTTTSTTPTPKPTTTTQEPTTTIKSTTPGPKPTTTTEEPITTSTTPPPQPTTTTQEPTTTTSTTPTPKPTTTTQEPTTTIKSTTPGPKPTTTTEEPTTTSTTPPPQPTTTTEEPTTTTSTTPTPKPTTTTQEPTTTIKSTTPGPKSTTTTEEPTTTSTTPPPQPTTTTQEPTTTTSSTPTPKPTTTTQEPTTTIKSTTPGPKPTTTTEEPTTTSTTPPPQPTTTTQEPTTTTSTTPTPKPTTTTQEPTTTIKSTTPGPKPTTTTEEPSTTSTTPPPQPTTTTEEPTTTTSTTPTPKPTTTTQEPTTTIKSTTPGPKPTTTTEEPITTSTTPPPQPTTTTQEPTTTTSTTPTPKPTTTTQEPTTTIKSTTPGPKPTTTTEEPTTTSTTPPPQPTTTTEEPTTTTSTTPTPKPTTTTQEPTTTIKSTTPGPKSTTTTEEPTTTSTTPPPQPTTTTQEPTTTTSSTPTPKPTTTTQEPTTTIKSTTPGPKPTTTEEPTTTSTTPPPQPTTTTQEPTTTTSTTPTPKPTTTTQEPTTTIKSTTPGPKPTTTTEEPTTTSTTPPPQPTTTTEEPTTTTSTTLTPKPTTTTQEPTTTIKSTTPGPKSTTTTEEPITTSTTPTPKPTTTTKEATTTIKSTTPPTENTTTTEKPSTTTSTTPTPKPTTTTEEPTTTSTTPPPQPTTTTQEPTTTTSTTPPIPTTTTEEPTTTTSTTPTPKPTTTTQEPTTTIKSTTPGPKPTTTTEEPTTTSTTPPPQPTTTTQEPTTTSTTPTPKPTTTTQEPTTTTSTTPPIPTTTTEEPTTTTSTTPTPKPTTTTQEPTTTIKSTTPGPKPSTTTSTTPTPKPTTTTQEPTTTIKSTTPGPKPTTTTEEPTTTSTTPPPQPTTTTQEPTTTTSSTPPIPTTTTEEPTTTTSTTPTPKPTTTTQEPTTTTSTTPPIPTTTTEEPTTTSITPPPQPTTTTQEPTTTTSTTPPIPTTTTEEPTTTTSTTLPPKPTTTTEEPSTTTSTTPTPKPTTTTKEPTTITSTTPTPKPTTTTKEPTTITSTTPTPKPTTTTEEPSISTSTTPTPKPTTTTEEPTTTTKSITPSTEPTTNTVEPTTKTSTTPPTPPPQPTTTTQEPTTTIKSTTPPTETTTTTEKPSTTTSTTPPPKPTTTTEEPLTTTKEPATVSTTLSVATGPTVPSTTVNYPTVPIVSHPTTLTSTITTRSSTTECFCVVDGKQYKPGEVIFDRKHLGSGVCLTMICSDICEIHNKTEICTTPRPTPTPTLIPRPTCPEWDVVQNETFYLCNCTMARCIENNTIEIIPYECPPIENITCTNGKKPVLVDDEYHCCQHYACDCVCEGWGDPHYITFDGLYYSYQGNCTYILMEEIFPKHKLRIYIDNVFCDPTEDVSCPRSIIVSYQSQVVTLINHNLIGAPQLEALKNGVRLKLPYSQYGVKILSSGINLVLEIPHLKVVVTFGMTGFSVTLPYEHFGSNTQGHCGTCNNNQADDCKLPNGQLVGSCAVMADYWLAKDIYQPSCEIPNVLPTNAPQPPPTSTPCRPDSVCDLLKSSVFAACHLFVSPDHFYQGCVFDSCHVSNPTVECTSLQTYAAACAQAGVCLHWRNHTTLCASDCPTNKVYKPCGPAEQPTCEDNPNEPTMNFTTEGCFCPDGMKLFNKESGICVDKCGCLDPEGIPREFNERFEYKCQNCICQESTKTVTCKPKVCPAPPVANCTGPGFVLVNQTNPSDHCCSSYVCQCQSNTCPVNNMNCPVGYRPVVSVPAGKCCPEHTCEPKRVCVHKEVEYQPGSSVHVQICQDCTCSNEVDPHSGLFKIVCEFQQCQENCDMGYEYVETDSDECCGKCVQTQCVISVNGTKKLLKQGETWSLPENKCELYTCIKSGETLITIKSHIVCPPFQQNNCQPDTIQTAANGCCKICVEREKACKLLSMKTLVTHKGCQSYQEVEMPYCEGSCNTFTKYSKAAATMQHSCSCCKETRSSNRTIDLHCLNGDVVPYSYIHVEECGCGHTDCTRAARRRRSFTLV</sequence>
<dbReference type="Proteomes" id="UP000314980">
    <property type="component" value="Unassembled WGS sequence"/>
</dbReference>
<dbReference type="InterPro" id="IPR058753">
    <property type="entry name" value="TIL_OTOGL_Mucin"/>
</dbReference>
<keyword evidence="6 8" id="KW-1015">Disulfide bond</keyword>
<evidence type="ECO:0000313" key="15">
    <source>
        <dbReference type="Proteomes" id="UP000314980"/>
    </source>
</evidence>
<feature type="compositionally biased region" description="Low complexity" evidence="9">
    <location>
        <begin position="1461"/>
        <end position="1529"/>
    </location>
</feature>
<feature type="compositionally biased region" description="Low complexity" evidence="9">
    <location>
        <begin position="1650"/>
        <end position="1731"/>
    </location>
</feature>
<feature type="compositionally biased region" description="Low complexity" evidence="9">
    <location>
        <begin position="3193"/>
        <end position="3339"/>
    </location>
</feature>
<keyword evidence="2" id="KW-0964">Secreted</keyword>
<dbReference type="InterPro" id="IPR036084">
    <property type="entry name" value="Ser_inhib-like_sf"/>
</dbReference>
<feature type="compositionally biased region" description="Low complexity" evidence="9">
    <location>
        <begin position="2806"/>
        <end position="2913"/>
    </location>
</feature>
<feature type="compositionally biased region" description="Low complexity" evidence="9">
    <location>
        <begin position="1536"/>
        <end position="1586"/>
    </location>
</feature>
<feature type="compositionally biased region" description="Low complexity" evidence="9">
    <location>
        <begin position="1333"/>
        <end position="1344"/>
    </location>
</feature>
<dbReference type="SMART" id="SM00216">
    <property type="entry name" value="VWD"/>
    <property type="match status" value="4"/>
</dbReference>
<protein>
    <submittedName>
        <fullName evidence="14">Mucin 2.2, oligomeric mucus/gel-forming</fullName>
    </submittedName>
</protein>
<dbReference type="Pfam" id="PF25962">
    <property type="entry name" value="TIL_OTOGL_Mucin"/>
    <property type="match status" value="1"/>
</dbReference>
<dbReference type="PROSITE" id="PS01225">
    <property type="entry name" value="CTCK_2"/>
    <property type="match status" value="1"/>
</dbReference>
<reference evidence="14" key="2">
    <citation type="submission" date="2025-08" db="UniProtKB">
        <authorList>
            <consortium name="Ensembl"/>
        </authorList>
    </citation>
    <scope>IDENTIFICATION</scope>
</reference>
<dbReference type="PANTHER" id="PTHR11339:SF371">
    <property type="entry name" value="MUCIN-2"/>
    <property type="match status" value="1"/>
</dbReference>
<dbReference type="InterPro" id="IPR001846">
    <property type="entry name" value="VWF_type-D"/>
</dbReference>
<dbReference type="Pfam" id="PF23244">
    <property type="entry name" value="VWF"/>
    <property type="match status" value="1"/>
</dbReference>
<keyword evidence="4" id="KW-0677">Repeat</keyword>
<dbReference type="InterPro" id="IPR025155">
    <property type="entry name" value="WxxW_domain"/>
</dbReference>
<dbReference type="SMART" id="SM00041">
    <property type="entry name" value="CT"/>
    <property type="match status" value="1"/>
</dbReference>
<feature type="compositionally biased region" description="Low complexity" evidence="9">
    <location>
        <begin position="2294"/>
        <end position="2344"/>
    </location>
</feature>
<evidence type="ECO:0000256" key="5">
    <source>
        <dbReference type="ARBA" id="ARBA00023008"/>
    </source>
</evidence>
<feature type="compositionally biased region" description="Low complexity" evidence="9">
    <location>
        <begin position="3387"/>
        <end position="3402"/>
    </location>
</feature>
<keyword evidence="15" id="KW-1185">Reference proteome</keyword>
<feature type="compositionally biased region" description="Low complexity" evidence="9">
    <location>
        <begin position="2522"/>
        <end position="2572"/>
    </location>
</feature>
<evidence type="ECO:0000313" key="14">
    <source>
        <dbReference type="Ensembl" id="ENSLCAP00010022564.1"/>
    </source>
</evidence>
<reference evidence="15" key="1">
    <citation type="submission" date="2015-09" db="EMBL/GenBank/DDBJ databases">
        <authorList>
            <person name="Sai Rama Sridatta P."/>
        </authorList>
    </citation>
    <scope>NUCLEOTIDE SEQUENCE [LARGE SCALE GENOMIC DNA]</scope>
</reference>
<evidence type="ECO:0000259" key="12">
    <source>
        <dbReference type="PROSITE" id="PS50184"/>
    </source>
</evidence>
<dbReference type="SMART" id="SM00214">
    <property type="entry name" value="VWC"/>
    <property type="match status" value="2"/>
</dbReference>
<dbReference type="CDD" id="cd19941">
    <property type="entry name" value="TIL"/>
    <property type="match status" value="4"/>
</dbReference>
<dbReference type="SMART" id="SM00832">
    <property type="entry name" value="C8"/>
    <property type="match status" value="4"/>
</dbReference>
<feature type="domain" description="VWFC" evidence="12">
    <location>
        <begin position="3904"/>
        <end position="3973"/>
    </location>
</feature>
<dbReference type="Pfam" id="PF13330">
    <property type="entry name" value="Mucin2_WxxW"/>
    <property type="match status" value="1"/>
</dbReference>
<accession>A0A4W6DC11</accession>
<feature type="region of interest" description="Disordered" evidence="9">
    <location>
        <begin position="1233"/>
        <end position="1732"/>
    </location>
</feature>
<dbReference type="Ensembl" id="ENSLCAT00010023056.1">
    <property type="protein sequence ID" value="ENSLCAP00010022564.1"/>
    <property type="gene ID" value="ENSLCAG00010010576.1"/>
</dbReference>
<dbReference type="InParanoid" id="A0A4W6DC11"/>
<feature type="compositionally biased region" description="Low complexity" evidence="9">
    <location>
        <begin position="2749"/>
        <end position="2799"/>
    </location>
</feature>
<name>A0A4W6DC11_LATCA</name>
<feature type="region of interest" description="Disordered" evidence="9">
    <location>
        <begin position="2128"/>
        <end position="3429"/>
    </location>
</feature>
<evidence type="ECO:0000256" key="7">
    <source>
        <dbReference type="ARBA" id="ARBA00023180"/>
    </source>
</evidence>
<keyword evidence="3 10" id="KW-0732">Signal</keyword>
<dbReference type="PROSITE" id="PS51233">
    <property type="entry name" value="VWFD"/>
    <property type="match status" value="4"/>
</dbReference>
<dbReference type="PANTHER" id="PTHR11339">
    <property type="entry name" value="EXTRACELLULAR MATRIX GLYCOPROTEIN RELATED"/>
    <property type="match status" value="1"/>
</dbReference>
<feature type="domain" description="CTCK" evidence="11">
    <location>
        <begin position="4152"/>
        <end position="4246"/>
    </location>
</feature>
<evidence type="ECO:0000259" key="13">
    <source>
        <dbReference type="PROSITE" id="PS51233"/>
    </source>
</evidence>
<dbReference type="InterPro" id="IPR001007">
    <property type="entry name" value="VWF_dom"/>
</dbReference>
<evidence type="ECO:0000256" key="8">
    <source>
        <dbReference type="PROSITE-ProRule" id="PRU00039"/>
    </source>
</evidence>
<feature type="compositionally biased region" description="Low complexity" evidence="9">
    <location>
        <begin position="2579"/>
        <end position="2629"/>
    </location>
</feature>
<feature type="signal peptide" evidence="10">
    <location>
        <begin position="1"/>
        <end position="19"/>
    </location>
</feature>
<proteinExistence type="predicted"/>
<feature type="domain" description="VWFD" evidence="13">
    <location>
        <begin position="389"/>
        <end position="569"/>
    </location>
</feature>
<comment type="subcellular location">
    <subcellularLocation>
        <location evidence="1">Secreted</location>
    </subcellularLocation>
</comment>
<feature type="compositionally biased region" description="Low complexity" evidence="9">
    <location>
        <begin position="2920"/>
        <end position="2988"/>
    </location>
</feature>